<dbReference type="InterPro" id="IPR000835">
    <property type="entry name" value="HTH_MarR-typ"/>
</dbReference>
<dbReference type="SMART" id="SM00347">
    <property type="entry name" value="HTH_MARR"/>
    <property type="match status" value="1"/>
</dbReference>
<accession>A0A2M9CER7</accession>
<protein>
    <submittedName>
        <fullName evidence="2">DNA-binding MarR family transcriptional regulator</fullName>
    </submittedName>
</protein>
<sequence>MDAVTDLPVRAATDVRTALSRLRRRLLELSADEVTPSQTALLSRLAKDGPATASALAAAERIRPQSAAATVASLEKAGLVVRHPDPHDGRRLLVSLTDEGRARYQGGRATRGEWLAAALRARCTDDELRAVVLAATILDDVASAPREVP</sequence>
<dbReference type="InterPro" id="IPR052526">
    <property type="entry name" value="HTH-type_Bedaq_tolerance"/>
</dbReference>
<dbReference type="SUPFAM" id="SSF46785">
    <property type="entry name" value="Winged helix' DNA-binding domain"/>
    <property type="match status" value="1"/>
</dbReference>
<feature type="domain" description="HTH marR-type" evidence="1">
    <location>
        <begin position="1"/>
        <end position="143"/>
    </location>
</feature>
<reference evidence="2 3" key="1">
    <citation type="submission" date="2017-11" db="EMBL/GenBank/DDBJ databases">
        <title>Genomic Encyclopedia of Archaeal and Bacterial Type Strains, Phase II (KMG-II): From Individual Species to Whole Genera.</title>
        <authorList>
            <person name="Goeker M."/>
        </authorList>
    </citation>
    <scope>NUCLEOTIDE SEQUENCE [LARGE SCALE GENOMIC DNA]</scope>
    <source>
        <strain evidence="2 3">DSM 25478</strain>
    </source>
</reference>
<dbReference type="Gene3D" id="1.10.287.100">
    <property type="match status" value="1"/>
</dbReference>
<dbReference type="Pfam" id="PF12802">
    <property type="entry name" value="MarR_2"/>
    <property type="match status" value="1"/>
</dbReference>
<organism evidence="2 3">
    <name type="scientific">Sediminihabitans luteus</name>
    <dbReference type="NCBI Taxonomy" id="1138585"/>
    <lineage>
        <taxon>Bacteria</taxon>
        <taxon>Bacillati</taxon>
        <taxon>Actinomycetota</taxon>
        <taxon>Actinomycetes</taxon>
        <taxon>Micrococcales</taxon>
        <taxon>Cellulomonadaceae</taxon>
        <taxon>Sediminihabitans</taxon>
    </lineage>
</organism>
<name>A0A2M9CER7_9CELL</name>
<dbReference type="GO" id="GO:0003700">
    <property type="term" value="F:DNA-binding transcription factor activity"/>
    <property type="evidence" value="ECO:0007669"/>
    <property type="project" value="InterPro"/>
</dbReference>
<proteinExistence type="predicted"/>
<dbReference type="Gene3D" id="1.10.10.10">
    <property type="entry name" value="Winged helix-like DNA-binding domain superfamily/Winged helix DNA-binding domain"/>
    <property type="match status" value="1"/>
</dbReference>
<dbReference type="PANTHER" id="PTHR39515:SF2">
    <property type="entry name" value="HTH-TYPE TRANSCRIPTIONAL REGULATOR RV0880"/>
    <property type="match status" value="1"/>
</dbReference>
<evidence type="ECO:0000259" key="1">
    <source>
        <dbReference type="PROSITE" id="PS50995"/>
    </source>
</evidence>
<dbReference type="OrthoDB" id="9815567at2"/>
<dbReference type="PROSITE" id="PS50995">
    <property type="entry name" value="HTH_MARR_2"/>
    <property type="match status" value="1"/>
</dbReference>
<dbReference type="InterPro" id="IPR036388">
    <property type="entry name" value="WH-like_DNA-bd_sf"/>
</dbReference>
<dbReference type="Proteomes" id="UP000231693">
    <property type="component" value="Unassembled WGS sequence"/>
</dbReference>
<dbReference type="GO" id="GO:0003677">
    <property type="term" value="F:DNA binding"/>
    <property type="evidence" value="ECO:0007669"/>
    <property type="project" value="UniProtKB-KW"/>
</dbReference>
<evidence type="ECO:0000313" key="2">
    <source>
        <dbReference type="EMBL" id="PJJ70350.1"/>
    </source>
</evidence>
<dbReference type="PANTHER" id="PTHR39515">
    <property type="entry name" value="CONSERVED PROTEIN"/>
    <property type="match status" value="1"/>
</dbReference>
<dbReference type="EMBL" id="PGFE01000003">
    <property type="protein sequence ID" value="PJJ70350.1"/>
    <property type="molecule type" value="Genomic_DNA"/>
</dbReference>
<gene>
    <name evidence="2" type="ORF">CLV28_2184</name>
</gene>
<dbReference type="InterPro" id="IPR036390">
    <property type="entry name" value="WH_DNA-bd_sf"/>
</dbReference>
<comment type="caution">
    <text evidence="2">The sequence shown here is derived from an EMBL/GenBank/DDBJ whole genome shotgun (WGS) entry which is preliminary data.</text>
</comment>
<keyword evidence="3" id="KW-1185">Reference proteome</keyword>
<dbReference type="AlphaFoldDB" id="A0A2M9CER7"/>
<keyword evidence="2" id="KW-0238">DNA-binding</keyword>
<evidence type="ECO:0000313" key="3">
    <source>
        <dbReference type="Proteomes" id="UP000231693"/>
    </source>
</evidence>